<reference evidence="2" key="1">
    <citation type="journal article" date="2022" name="Int. J. Mol. Sci.">
        <title>Draft Genome of Tanacetum Coccineum: Genomic Comparison of Closely Related Tanacetum-Family Plants.</title>
        <authorList>
            <person name="Yamashiro T."/>
            <person name="Shiraishi A."/>
            <person name="Nakayama K."/>
            <person name="Satake H."/>
        </authorList>
    </citation>
    <scope>NUCLEOTIDE SEQUENCE</scope>
</reference>
<protein>
    <submittedName>
        <fullName evidence="2">Uncharacterized protein</fullName>
    </submittedName>
</protein>
<reference evidence="2" key="2">
    <citation type="submission" date="2022-01" db="EMBL/GenBank/DDBJ databases">
        <authorList>
            <person name="Yamashiro T."/>
            <person name="Shiraishi A."/>
            <person name="Satake H."/>
            <person name="Nakayama K."/>
        </authorList>
    </citation>
    <scope>NUCLEOTIDE SEQUENCE</scope>
</reference>
<feature type="compositionally biased region" description="Polar residues" evidence="1">
    <location>
        <begin position="320"/>
        <end position="339"/>
    </location>
</feature>
<gene>
    <name evidence="2" type="ORF">Tco_0625863</name>
</gene>
<sequence length="339" mass="38406">MMQAHLYRNIGTGIGLDRRFQISIGVSSGGVLDLDWSFIRRGLGSRLEFQSEGFGVSTGVSIGGVLGHVWRLWIRSEVGVVLLLDQSWDVFKFVLAEGVDFIARKPKVLAEGEIFVYYFRRLFDAVKLLILKPTGYDARNHTNPLILYIIKKQCADLKQQKESTVYANEKVSKLTAELGVLKSRCQTVEHKLTSWDKKHRKYRNERDTLSTEKAKIEEELSDFTPLVRRFLKSSEFNRAFAGVLNTTISVGVERGLRMDRTDKEFKGLSQKVVGFIPDAKEKFDRVIVVFPDTTFPFLDMVSQHSQSSLQDIARLEPDMVTSSHQPSSATASLRANTHV</sequence>
<comment type="caution">
    <text evidence="2">The sequence shown here is derived from an EMBL/GenBank/DDBJ whole genome shotgun (WGS) entry which is preliminary data.</text>
</comment>
<evidence type="ECO:0000313" key="2">
    <source>
        <dbReference type="EMBL" id="GJS52501.1"/>
    </source>
</evidence>
<evidence type="ECO:0000256" key="1">
    <source>
        <dbReference type="SAM" id="MobiDB-lite"/>
    </source>
</evidence>
<evidence type="ECO:0000313" key="3">
    <source>
        <dbReference type="Proteomes" id="UP001151760"/>
    </source>
</evidence>
<name>A0ABQ4WI15_9ASTR</name>
<organism evidence="2 3">
    <name type="scientific">Tanacetum coccineum</name>
    <dbReference type="NCBI Taxonomy" id="301880"/>
    <lineage>
        <taxon>Eukaryota</taxon>
        <taxon>Viridiplantae</taxon>
        <taxon>Streptophyta</taxon>
        <taxon>Embryophyta</taxon>
        <taxon>Tracheophyta</taxon>
        <taxon>Spermatophyta</taxon>
        <taxon>Magnoliopsida</taxon>
        <taxon>eudicotyledons</taxon>
        <taxon>Gunneridae</taxon>
        <taxon>Pentapetalae</taxon>
        <taxon>asterids</taxon>
        <taxon>campanulids</taxon>
        <taxon>Asterales</taxon>
        <taxon>Asteraceae</taxon>
        <taxon>Asteroideae</taxon>
        <taxon>Anthemideae</taxon>
        <taxon>Anthemidinae</taxon>
        <taxon>Tanacetum</taxon>
    </lineage>
</organism>
<feature type="region of interest" description="Disordered" evidence="1">
    <location>
        <begin position="318"/>
        <end position="339"/>
    </location>
</feature>
<accession>A0ABQ4WI15</accession>
<keyword evidence="3" id="KW-1185">Reference proteome</keyword>
<dbReference type="Proteomes" id="UP001151760">
    <property type="component" value="Unassembled WGS sequence"/>
</dbReference>
<proteinExistence type="predicted"/>
<dbReference type="EMBL" id="BQNB010008660">
    <property type="protein sequence ID" value="GJS52501.1"/>
    <property type="molecule type" value="Genomic_DNA"/>
</dbReference>